<dbReference type="RefSeq" id="WP_042470433.1">
    <property type="nucleotide sequence ID" value="NZ_BAYX01000002.1"/>
</dbReference>
<name>A0AA87Q3S2_RHIRH</name>
<reference evidence="1 2" key="1">
    <citation type="submission" date="2014-05" db="EMBL/GenBank/DDBJ databases">
        <title>Whole genome shotgun sequence of Rhizobium rhizogenes NBRC 13257.</title>
        <authorList>
            <person name="Katano-Makiyama Y."/>
            <person name="Hosoyama A."/>
            <person name="Hashimoto M."/>
            <person name="Hosoyama Y."/>
            <person name="Noguchi M."/>
            <person name="Tsuchikane K."/>
            <person name="Kimura A."/>
            <person name="Ohji S."/>
            <person name="Ichikawa N."/>
            <person name="Yamazoe A."/>
            <person name="Fujita N."/>
        </authorList>
    </citation>
    <scope>NUCLEOTIDE SEQUENCE [LARGE SCALE GENOMIC DNA]</scope>
    <source>
        <strain evidence="1 2">NBRC 13257</strain>
    </source>
</reference>
<comment type="caution">
    <text evidence="1">The sequence shown here is derived from an EMBL/GenBank/DDBJ whole genome shotgun (WGS) entry which is preliminary data.</text>
</comment>
<dbReference type="Proteomes" id="UP000026941">
    <property type="component" value="Unassembled WGS sequence"/>
</dbReference>
<accession>A0AA87Q3S2</accession>
<gene>
    <name evidence="1" type="ORF">RRH01S_02_05950</name>
</gene>
<sequence>MSAGKFIPPIDLRDFLKAGGWSVLKEGLDHRQYVLDHPEYPRRQLIYPMDTSAPDYVEAVERVVEKLADISRRSVRSIYSALSSLHEDVLKLRVFFDGDDRSLPLPFASTLVANTEKLLKAGACTVLQPRISHPKLSLAEAVQFIDHSKFGQTEEGSFILSVSCAINALDAQGKLQFDEKDAPFVRQVTISLQNAMTQLVKAIEADTLDSLVEELRASSSPIISANLCDALAGMHDEHINNALDVGFVWSPKRPTLARGNAGPIRLQRDYFSRIEDVRRALKADDDDEEDSFIGTVERMEGVMGADGRRAGPVMLALLLPDGETVRARVDLNAEDYLKANAAHLKHGSYVRLSGRLRQGRQPRQLANVEKFEWLSAGQPASLPQET</sequence>
<organism evidence="1 2">
    <name type="scientific">Rhizobium rhizogenes NBRC 13257</name>
    <dbReference type="NCBI Taxonomy" id="1220581"/>
    <lineage>
        <taxon>Bacteria</taxon>
        <taxon>Pseudomonadati</taxon>
        <taxon>Pseudomonadota</taxon>
        <taxon>Alphaproteobacteria</taxon>
        <taxon>Hyphomicrobiales</taxon>
        <taxon>Rhizobiaceae</taxon>
        <taxon>Rhizobium/Agrobacterium group</taxon>
        <taxon>Rhizobium</taxon>
    </lineage>
</organism>
<proteinExistence type="predicted"/>
<evidence type="ECO:0000313" key="2">
    <source>
        <dbReference type="Proteomes" id="UP000026941"/>
    </source>
</evidence>
<protein>
    <submittedName>
        <fullName evidence="1">Uncharacterized protein</fullName>
    </submittedName>
</protein>
<dbReference type="EMBL" id="BAYX01000002">
    <property type="protein sequence ID" value="GAJ91926.1"/>
    <property type="molecule type" value="Genomic_DNA"/>
</dbReference>
<dbReference type="AlphaFoldDB" id="A0AA87Q3S2"/>
<evidence type="ECO:0000313" key="1">
    <source>
        <dbReference type="EMBL" id="GAJ91926.1"/>
    </source>
</evidence>